<evidence type="ECO:0000313" key="15">
    <source>
        <dbReference type="Proteomes" id="UP000229340"/>
    </source>
</evidence>
<accession>A0A173MZ73</accession>
<evidence type="ECO:0000313" key="16">
    <source>
        <dbReference type="Proteomes" id="UP000229521"/>
    </source>
</evidence>
<evidence type="ECO:0000313" key="17">
    <source>
        <dbReference type="Proteomes" id="UP000234914"/>
    </source>
</evidence>
<gene>
    <name evidence="14" type="ORF">CYJ96_10875</name>
    <name evidence="13" type="ORF">NP7_12475</name>
    <name evidence="12" type="ORF">YHS_09835</name>
</gene>
<dbReference type="GO" id="GO:0006826">
    <property type="term" value="P:iron ion transport"/>
    <property type="evidence" value="ECO:0007669"/>
    <property type="project" value="UniProtKB-KW"/>
</dbReference>
<dbReference type="SUPFAM" id="SSF52540">
    <property type="entry name" value="P-loop containing nucleoside triphosphate hydrolases"/>
    <property type="match status" value="1"/>
</dbReference>
<comment type="similarity">
    <text evidence="2">Belongs to the ABC transporter superfamily.</text>
</comment>
<evidence type="ECO:0000256" key="8">
    <source>
        <dbReference type="ARBA" id="ARBA00023004"/>
    </source>
</evidence>
<keyword evidence="12" id="KW-0614">Plasmid</keyword>
<evidence type="ECO:0000313" key="14">
    <source>
        <dbReference type="EMBL" id="PKZ67980.1"/>
    </source>
</evidence>
<comment type="subcellular location">
    <subcellularLocation>
        <location evidence="1">Cell membrane</location>
        <topology evidence="1">Peripheral membrane protein</topology>
    </subcellularLocation>
</comment>
<evidence type="ECO:0000256" key="7">
    <source>
        <dbReference type="ARBA" id="ARBA00022840"/>
    </source>
</evidence>
<protein>
    <submittedName>
        <fullName evidence="14">ABC transporter ATP-binding protein</fullName>
    </submittedName>
</protein>
<evidence type="ECO:0000259" key="11">
    <source>
        <dbReference type="PROSITE" id="PS50893"/>
    </source>
</evidence>
<dbReference type="GO" id="GO:0016887">
    <property type="term" value="F:ATP hydrolysis activity"/>
    <property type="evidence" value="ECO:0007669"/>
    <property type="project" value="InterPro"/>
</dbReference>
<reference evidence="12" key="1">
    <citation type="submission" date="2017-10" db="EMBL/GenBank/DDBJ databases">
        <title>Complete Genome Sequence from Moraxella oslensis YHS isolated from human skin.</title>
        <authorList>
            <person name="Lee K."/>
            <person name="Lim J.Y."/>
            <person name="Hwang I."/>
        </authorList>
    </citation>
    <scope>NUCLEOTIDE SEQUENCE</scope>
    <source>
        <strain evidence="12">YHS</strain>
        <plasmid evidence="12">pYHS2</plasmid>
    </source>
</reference>
<dbReference type="EMBL" id="CP024178">
    <property type="protein sequence ID" value="ATQ84238.1"/>
    <property type="molecule type" value="Genomic_DNA"/>
</dbReference>
<evidence type="ECO:0000256" key="6">
    <source>
        <dbReference type="ARBA" id="ARBA00022741"/>
    </source>
</evidence>
<dbReference type="Proteomes" id="UP000234914">
    <property type="component" value="Unassembled WGS sequence"/>
</dbReference>
<dbReference type="Pfam" id="PF00005">
    <property type="entry name" value="ABC_tran"/>
    <property type="match status" value="1"/>
</dbReference>
<dbReference type="InterPro" id="IPR003439">
    <property type="entry name" value="ABC_transporter-like_ATP-bd"/>
</dbReference>
<dbReference type="InterPro" id="IPR003593">
    <property type="entry name" value="AAA+_ATPase"/>
</dbReference>
<keyword evidence="9" id="KW-0406">Ion transport</keyword>
<keyword evidence="7 14" id="KW-0067">ATP-binding</keyword>
<dbReference type="EMBL" id="PKJS01000016">
    <property type="protein sequence ID" value="PKZ67980.1"/>
    <property type="molecule type" value="Genomic_DNA"/>
</dbReference>
<evidence type="ECO:0000256" key="9">
    <source>
        <dbReference type="ARBA" id="ARBA00023065"/>
    </source>
</evidence>
<proteinExistence type="inferred from homology"/>
<dbReference type="PANTHER" id="PTHR42771:SF2">
    <property type="entry name" value="IRON(3+)-HYDROXAMATE IMPORT ATP-BINDING PROTEIN FHUC"/>
    <property type="match status" value="1"/>
</dbReference>
<dbReference type="InterPro" id="IPR027417">
    <property type="entry name" value="P-loop_NTPase"/>
</dbReference>
<geneLocation type="plasmid" evidence="15">
    <name>pnp7-6</name>
</geneLocation>
<dbReference type="RefSeq" id="WP_007114880.1">
    <property type="nucleotide sequence ID" value="NZ_CP024449.1"/>
</dbReference>
<dbReference type="PROSITE" id="PS50893">
    <property type="entry name" value="ABC_TRANSPORTER_2"/>
    <property type="match status" value="1"/>
</dbReference>
<evidence type="ECO:0000256" key="2">
    <source>
        <dbReference type="ARBA" id="ARBA00005417"/>
    </source>
</evidence>
<keyword evidence="10" id="KW-0472">Membrane</keyword>
<keyword evidence="3" id="KW-0813">Transport</keyword>
<keyword evidence="6" id="KW-0547">Nucleotide-binding</keyword>
<dbReference type="CDD" id="cd03214">
    <property type="entry name" value="ABC_Iron-Siderophores_B12_Hemin"/>
    <property type="match status" value="1"/>
</dbReference>
<dbReference type="AlphaFoldDB" id="A0A173MZ73"/>
<keyword evidence="8" id="KW-0408">Iron</keyword>
<geneLocation type="plasmid" evidence="16">
    <name>pyhs2</name>
</geneLocation>
<dbReference type="FunFam" id="3.40.50.300:FF:000134">
    <property type="entry name" value="Iron-enterobactin ABC transporter ATP-binding protein"/>
    <property type="match status" value="1"/>
</dbReference>
<evidence type="ECO:0000313" key="12">
    <source>
        <dbReference type="EMBL" id="ATQ84238.1"/>
    </source>
</evidence>
<dbReference type="InterPro" id="IPR051535">
    <property type="entry name" value="Siderophore_ABC-ATPase"/>
</dbReference>
<feature type="domain" description="ABC transporter" evidence="11">
    <location>
        <begin position="2"/>
        <end position="238"/>
    </location>
</feature>
<dbReference type="Gene3D" id="3.40.50.300">
    <property type="entry name" value="P-loop containing nucleotide triphosphate hydrolases"/>
    <property type="match status" value="1"/>
</dbReference>
<evidence type="ECO:0000256" key="3">
    <source>
        <dbReference type="ARBA" id="ARBA00022448"/>
    </source>
</evidence>
<dbReference type="SMART" id="SM00382">
    <property type="entry name" value="AAA"/>
    <property type="match status" value="1"/>
</dbReference>
<dbReference type="EMBL" id="CP024449">
    <property type="protein sequence ID" value="ATR80148.1"/>
    <property type="molecule type" value="Genomic_DNA"/>
</dbReference>
<keyword evidence="4" id="KW-1003">Cell membrane</keyword>
<reference evidence="14 17" key="3">
    <citation type="submission" date="2017-12" db="EMBL/GenBank/DDBJ databases">
        <title>Phylogenetic diversity of female urinary microbiome.</title>
        <authorList>
            <person name="Thomas-White K."/>
            <person name="Wolfe A.J."/>
        </authorList>
    </citation>
    <scope>NUCLEOTIDE SEQUENCE [LARGE SCALE GENOMIC DNA]</scope>
    <source>
        <strain evidence="14 17">UMB0416</strain>
    </source>
</reference>
<evidence type="ECO:0000313" key="13">
    <source>
        <dbReference type="EMBL" id="ATR80148.1"/>
    </source>
</evidence>
<reference evidence="13" key="5">
    <citation type="journal article" date="2018" name="Misainmurhag Hoiji">
        <title>Complete genome sequence of multidrug-resistant Moraxella osloensis NP7 with multiple plasmids isolated from human skin.</title>
        <authorList>
            <person name="Ganzorig M."/>
            <person name="Lim J.Y."/>
            <person name="Hwang I."/>
            <person name="Lee K."/>
        </authorList>
    </citation>
    <scope>NUCLEOTIDE SEQUENCE</scope>
    <source>
        <strain evidence="13">NP7</strain>
        <plasmid evidence="13">pNP7-6</plasmid>
    </source>
</reference>
<dbReference type="OrthoDB" id="5292475at2"/>
<geneLocation type="plasmid" evidence="12">
    <name>pYHS2</name>
</geneLocation>
<dbReference type="InterPro" id="IPR017871">
    <property type="entry name" value="ABC_transporter-like_CS"/>
</dbReference>
<organism evidence="14 17">
    <name type="scientific">Faucicola osloensis</name>
    <name type="common">Moraxella osloensis</name>
    <dbReference type="NCBI Taxonomy" id="34062"/>
    <lineage>
        <taxon>Bacteria</taxon>
        <taxon>Pseudomonadati</taxon>
        <taxon>Pseudomonadota</taxon>
        <taxon>Gammaproteobacteria</taxon>
        <taxon>Moraxellales</taxon>
        <taxon>Moraxellaceae</taxon>
        <taxon>Faucicola</taxon>
    </lineage>
</organism>
<dbReference type="GO" id="GO:0005524">
    <property type="term" value="F:ATP binding"/>
    <property type="evidence" value="ECO:0007669"/>
    <property type="project" value="UniProtKB-KW"/>
</dbReference>
<keyword evidence="5" id="KW-0410">Iron transport</keyword>
<dbReference type="PROSITE" id="PS00211">
    <property type="entry name" value="ABC_TRANSPORTER_1"/>
    <property type="match status" value="1"/>
</dbReference>
<dbReference type="Proteomes" id="UP000229340">
    <property type="component" value="Plasmid pNP7-6"/>
</dbReference>
<evidence type="ECO:0000256" key="4">
    <source>
        <dbReference type="ARBA" id="ARBA00022475"/>
    </source>
</evidence>
<geneLocation type="plasmid" evidence="13">
    <name>pNP7-6</name>
</geneLocation>
<name>A0A173MZ73_FAUOS</name>
<evidence type="ECO:0000256" key="1">
    <source>
        <dbReference type="ARBA" id="ARBA00004202"/>
    </source>
</evidence>
<dbReference type="PANTHER" id="PTHR42771">
    <property type="entry name" value="IRON(3+)-HYDROXAMATE IMPORT ATP-BINDING PROTEIN FHUC"/>
    <property type="match status" value="1"/>
</dbReference>
<dbReference type="GO" id="GO:0005886">
    <property type="term" value="C:plasma membrane"/>
    <property type="evidence" value="ECO:0007669"/>
    <property type="project" value="UniProtKB-SubCell"/>
</dbReference>
<reference evidence="15" key="2">
    <citation type="submission" date="2017-10" db="EMBL/GenBank/DDBJ databases">
        <title>Complete genome sequence of Moraxella osloensis NP7 isolated from human skin.</title>
        <authorList>
            <person name="Lee K."/>
            <person name="Lim J.Y."/>
            <person name="Hwang I."/>
        </authorList>
    </citation>
    <scope>NUCLEOTIDE SEQUENCE [LARGE SCALE GENOMIC DNA]</scope>
    <source>
        <strain evidence="15">NP7</strain>
        <plasmid evidence="15">pnp7-6</plasmid>
    </source>
</reference>
<sequence>MLTINQVAWQQSNTPILEDISCDIAQGKLYALIGQNGSGKSSLIKLMAGEILPSHGDIRVDDTPLRQLGGKALGRKIAYLPQNLPATHAFTVEELVMLGRYPWQRWLSKPVQADRDIVEHSMHQTQIQHKATQTVASLSGGERARAWLAMALAQQTRYLLLDELLAPLDIVYQVEILRLLRQLAKERELGVVLIIHDINLSAQFCDDIIALKDGKLCHLGSVQDTMTQAVLESIFGVSLRLIDHPEHDYKVAIL</sequence>
<reference evidence="13 16" key="4">
    <citation type="journal article" date="2018" name="Genome Announc.">
        <title>Complete Genome Sequences of Three Moraxella osloensis Strains Isolated from Human Skin.</title>
        <authorList>
            <person name="Lim J.Y."/>
            <person name="Hwang I."/>
            <person name="Ganzorig M."/>
            <person name="Huang S.L."/>
            <person name="Cho G.S."/>
            <person name="Franz C.M.A.P."/>
            <person name="Lee K."/>
        </authorList>
    </citation>
    <scope>NUCLEOTIDE SEQUENCE [LARGE SCALE GENOMIC DNA]</scope>
    <source>
        <strain evidence="13">NP7</strain>
        <strain evidence="16">YHS</strain>
        <plasmid evidence="13">pNP7-6</plasmid>
    </source>
</reference>
<evidence type="ECO:0000256" key="5">
    <source>
        <dbReference type="ARBA" id="ARBA00022496"/>
    </source>
</evidence>
<evidence type="ECO:0000256" key="10">
    <source>
        <dbReference type="ARBA" id="ARBA00023136"/>
    </source>
</evidence>